<evidence type="ECO:0000313" key="1">
    <source>
        <dbReference type="EMBL" id="TQV67018.1"/>
    </source>
</evidence>
<gene>
    <name evidence="1" type="ORF">FIL88_10535</name>
</gene>
<reference evidence="1 2" key="1">
    <citation type="submission" date="2019-06" db="EMBL/GenBank/DDBJ databases">
        <title>A novel species of marine bacteria.</title>
        <authorList>
            <person name="Wang Y."/>
        </authorList>
    </citation>
    <scope>NUCLEOTIDE SEQUENCE [LARGE SCALE GENOMIC DNA]</scope>
    <source>
        <strain evidence="1 2">MA1-10</strain>
    </source>
</reference>
<keyword evidence="2" id="KW-1185">Reference proteome</keyword>
<dbReference type="RefSeq" id="WP_142853831.1">
    <property type="nucleotide sequence ID" value="NZ_FXWW01000003.1"/>
</dbReference>
<proteinExistence type="predicted"/>
<accession>A0A545SPW1</accession>
<name>A0A545SPW1_9RHOB</name>
<dbReference type="Proteomes" id="UP000315816">
    <property type="component" value="Unassembled WGS sequence"/>
</dbReference>
<evidence type="ECO:0000313" key="2">
    <source>
        <dbReference type="Proteomes" id="UP000315816"/>
    </source>
</evidence>
<protein>
    <submittedName>
        <fullName evidence="1">Uncharacterized protein</fullName>
    </submittedName>
</protein>
<dbReference type="AlphaFoldDB" id="A0A545SPW1"/>
<organism evidence="1 2">
    <name type="scientific">Aliiroseovarius halocynthiae</name>
    <dbReference type="NCBI Taxonomy" id="985055"/>
    <lineage>
        <taxon>Bacteria</taxon>
        <taxon>Pseudomonadati</taxon>
        <taxon>Pseudomonadota</taxon>
        <taxon>Alphaproteobacteria</taxon>
        <taxon>Rhodobacterales</taxon>
        <taxon>Paracoccaceae</taxon>
        <taxon>Aliiroseovarius</taxon>
    </lineage>
</organism>
<dbReference type="EMBL" id="VICH01000007">
    <property type="protein sequence ID" value="TQV67018.1"/>
    <property type="molecule type" value="Genomic_DNA"/>
</dbReference>
<comment type="caution">
    <text evidence="1">The sequence shown here is derived from an EMBL/GenBank/DDBJ whole genome shotgun (WGS) entry which is preliminary data.</text>
</comment>
<dbReference type="OrthoDB" id="7605604at2"/>
<sequence>MRKPNPREQKVLRGFAGTPEPWGLFVGAGKVTLDSLLAEGWVRPNTDPNYPADYYEITPEGEQAAYL</sequence>